<evidence type="ECO:0000259" key="9">
    <source>
        <dbReference type="Pfam" id="PF13231"/>
    </source>
</evidence>
<dbReference type="GO" id="GO:0009103">
    <property type="term" value="P:lipopolysaccharide biosynthetic process"/>
    <property type="evidence" value="ECO:0007669"/>
    <property type="project" value="UniProtKB-ARBA"/>
</dbReference>
<comment type="caution">
    <text evidence="10">The sequence shown here is derived from an EMBL/GenBank/DDBJ whole genome shotgun (WGS) entry which is preliminary data.</text>
</comment>
<keyword evidence="6 8" id="KW-1133">Transmembrane helix</keyword>
<protein>
    <recommendedName>
        <fullName evidence="9">Glycosyltransferase RgtA/B/C/D-like domain-containing protein</fullName>
    </recommendedName>
</protein>
<accession>A0A1F5VP60</accession>
<evidence type="ECO:0000313" key="11">
    <source>
        <dbReference type="Proteomes" id="UP000178943"/>
    </source>
</evidence>
<feature type="transmembrane region" description="Helical" evidence="8">
    <location>
        <begin position="232"/>
        <end position="249"/>
    </location>
</feature>
<dbReference type="InterPro" id="IPR038731">
    <property type="entry name" value="RgtA/B/C-like"/>
</dbReference>
<feature type="transmembrane region" description="Helical" evidence="8">
    <location>
        <begin position="456"/>
        <end position="474"/>
    </location>
</feature>
<dbReference type="Pfam" id="PF13231">
    <property type="entry name" value="PMT_2"/>
    <property type="match status" value="1"/>
</dbReference>
<evidence type="ECO:0000256" key="5">
    <source>
        <dbReference type="ARBA" id="ARBA00022692"/>
    </source>
</evidence>
<evidence type="ECO:0000256" key="7">
    <source>
        <dbReference type="ARBA" id="ARBA00023136"/>
    </source>
</evidence>
<organism evidence="10 11">
    <name type="scientific">Candidatus Fischerbacteria bacterium RBG_13_37_8</name>
    <dbReference type="NCBI Taxonomy" id="1817863"/>
    <lineage>
        <taxon>Bacteria</taxon>
        <taxon>Candidatus Fischeribacteriota</taxon>
    </lineage>
</organism>
<feature type="transmembrane region" description="Helical" evidence="8">
    <location>
        <begin position="431"/>
        <end position="449"/>
    </location>
</feature>
<dbReference type="PANTHER" id="PTHR33908">
    <property type="entry name" value="MANNOSYLTRANSFERASE YKCB-RELATED"/>
    <property type="match status" value="1"/>
</dbReference>
<keyword evidence="4" id="KW-0808">Transferase</keyword>
<feature type="domain" description="Glycosyltransferase RgtA/B/C/D-like" evidence="9">
    <location>
        <begin position="85"/>
        <end position="247"/>
    </location>
</feature>
<feature type="transmembrane region" description="Helical" evidence="8">
    <location>
        <begin position="82"/>
        <end position="100"/>
    </location>
</feature>
<dbReference type="InterPro" id="IPR050297">
    <property type="entry name" value="LipidA_mod_glycosyltrf_83"/>
</dbReference>
<name>A0A1F5VP60_9BACT</name>
<dbReference type="EMBL" id="MFGW01000114">
    <property type="protein sequence ID" value="OGF65179.1"/>
    <property type="molecule type" value="Genomic_DNA"/>
</dbReference>
<evidence type="ECO:0000256" key="3">
    <source>
        <dbReference type="ARBA" id="ARBA00022676"/>
    </source>
</evidence>
<proteinExistence type="predicted"/>
<comment type="subcellular location">
    <subcellularLocation>
        <location evidence="1">Cell membrane</location>
        <topology evidence="1">Multi-pass membrane protein</topology>
    </subcellularLocation>
</comment>
<evidence type="ECO:0000256" key="1">
    <source>
        <dbReference type="ARBA" id="ARBA00004651"/>
    </source>
</evidence>
<feature type="transmembrane region" description="Helical" evidence="8">
    <location>
        <begin position="191"/>
        <end position="220"/>
    </location>
</feature>
<feature type="transmembrane region" description="Helical" evidence="8">
    <location>
        <begin position="140"/>
        <end position="160"/>
    </location>
</feature>
<reference evidence="10 11" key="1">
    <citation type="journal article" date="2016" name="Nat. Commun.">
        <title>Thousands of microbial genomes shed light on interconnected biogeochemical processes in an aquifer system.</title>
        <authorList>
            <person name="Anantharaman K."/>
            <person name="Brown C.T."/>
            <person name="Hug L.A."/>
            <person name="Sharon I."/>
            <person name="Castelle C.J."/>
            <person name="Probst A.J."/>
            <person name="Thomas B.C."/>
            <person name="Singh A."/>
            <person name="Wilkins M.J."/>
            <person name="Karaoz U."/>
            <person name="Brodie E.L."/>
            <person name="Williams K.H."/>
            <person name="Hubbard S.S."/>
            <person name="Banfield J.F."/>
        </authorList>
    </citation>
    <scope>NUCLEOTIDE SEQUENCE [LARGE SCALE GENOMIC DNA]</scope>
</reference>
<evidence type="ECO:0000256" key="4">
    <source>
        <dbReference type="ARBA" id="ARBA00022679"/>
    </source>
</evidence>
<keyword evidence="2" id="KW-1003">Cell membrane</keyword>
<keyword evidence="3" id="KW-0328">Glycosyltransferase</keyword>
<dbReference type="AlphaFoldDB" id="A0A1F5VP60"/>
<dbReference type="PANTHER" id="PTHR33908:SF11">
    <property type="entry name" value="MEMBRANE PROTEIN"/>
    <property type="match status" value="1"/>
</dbReference>
<feature type="transmembrane region" description="Helical" evidence="8">
    <location>
        <begin position="408"/>
        <end position="425"/>
    </location>
</feature>
<feature type="transmembrane region" description="Helical" evidence="8">
    <location>
        <begin position="115"/>
        <end position="133"/>
    </location>
</feature>
<sequence length="508" mass="57720">MEKVEDKAINTSVEEELHSSPFLKNIAIPVGLFLFSFLERVFFILGNLDRKYPFSVFYYGDAMKYHDYAISLMKGALYDNGIPYHPPFFAWVMAGIYYLMGTPGQWAFSGIPYKIVYALINSCVCVLLYYLALQFAQKKVAIIICLLFSLSFGMCVLSATPNNENVYLLILTAMLLIAVKNRVLNSYKIAVVLGILMGTGALTRAEHLVFLPFLLLYFYINKEKPLRQSQKYYVVIVLFTFLTLAPWMARNYIIISSFNAHYSTGNLELMSPFVLVTNYGPVNFVMANNQTAQGGFSREILNTLSGEASLNLNNSQHRHYFIHGYREGIKWILQNPADYLWLCIKKVSISLDAMALGFTSWDVPSGLNGLRRAVDVFAPHNNWFKYPFTLLVIAGFIFSLLKDFRKNILFHFVVVHKIIVILLFYGYVRQILSIYVVILIFAGFVFEKLKPKMIKMLLIVIVVGALIGCIYDGVTVANPKNYTVSGSSDPVTGYIIQDAKMEIMLKKQ</sequence>
<keyword evidence="7 8" id="KW-0472">Membrane</keyword>
<evidence type="ECO:0000256" key="2">
    <source>
        <dbReference type="ARBA" id="ARBA00022475"/>
    </source>
</evidence>
<evidence type="ECO:0000313" key="10">
    <source>
        <dbReference type="EMBL" id="OGF65179.1"/>
    </source>
</evidence>
<dbReference type="GO" id="GO:0016763">
    <property type="term" value="F:pentosyltransferase activity"/>
    <property type="evidence" value="ECO:0007669"/>
    <property type="project" value="TreeGrafter"/>
</dbReference>
<dbReference type="STRING" id="1817863.A2Y62_17535"/>
<feature type="transmembrane region" description="Helical" evidence="8">
    <location>
        <begin position="26"/>
        <end position="45"/>
    </location>
</feature>
<gene>
    <name evidence="10" type="ORF">A2Y62_17535</name>
</gene>
<dbReference type="GO" id="GO:0005886">
    <property type="term" value="C:plasma membrane"/>
    <property type="evidence" value="ECO:0007669"/>
    <property type="project" value="UniProtKB-SubCell"/>
</dbReference>
<keyword evidence="5 8" id="KW-0812">Transmembrane</keyword>
<evidence type="ECO:0000256" key="8">
    <source>
        <dbReference type="SAM" id="Phobius"/>
    </source>
</evidence>
<feature type="transmembrane region" description="Helical" evidence="8">
    <location>
        <begin position="383"/>
        <end position="401"/>
    </location>
</feature>
<dbReference type="Proteomes" id="UP000178943">
    <property type="component" value="Unassembled WGS sequence"/>
</dbReference>
<evidence type="ECO:0000256" key="6">
    <source>
        <dbReference type="ARBA" id="ARBA00022989"/>
    </source>
</evidence>